<dbReference type="EMBL" id="LUUK01000002">
    <property type="protein sequence ID" value="OAI29206.1"/>
    <property type="molecule type" value="Genomic_DNA"/>
</dbReference>
<sequence>MPVKSKIGLIREKLFPQLFKEKIMRHANWLILALSIPCLSNTALAASASASAGASLDWSTFSVSTISLGAGTPMLTWIDSSYSASTSAITSGPDLSQTDFVPDWGTGSLSSAGDSSTQAWAEIAADAISANASDVNPTGGSSATASAIRHGEFTVSGNGLILFSVTYSLAIDFYPDGYSPSSNATASATLGAAKATASSNSNHLAYELLFPASPSGLAHSERKTGTLYLPVVVADGETYSFYAQAASSAAIAGSTNVPSVPLPAAVWPFVSGLIGLAGASLSRRRIA</sequence>
<accession>A0A177PG14</accession>
<proteinExistence type="predicted"/>
<feature type="signal peptide" evidence="1">
    <location>
        <begin position="1"/>
        <end position="45"/>
    </location>
</feature>
<evidence type="ECO:0000313" key="2">
    <source>
        <dbReference type="EMBL" id="OAI29206.1"/>
    </source>
</evidence>
<reference evidence="3" key="1">
    <citation type="submission" date="2016-03" db="EMBL/GenBank/DDBJ databases">
        <authorList>
            <person name="Heylen K."/>
            <person name="De Vos P."/>
            <person name="Vekeman B."/>
        </authorList>
    </citation>
    <scope>NUCLEOTIDE SEQUENCE [LARGE SCALE GENOMIC DNA]</scope>
    <source>
        <strain evidence="3">R-45383</strain>
    </source>
</reference>
<dbReference type="AlphaFoldDB" id="A0A177PG14"/>
<name>A0A177PG14_9GAMM</name>
<dbReference type="Proteomes" id="UP000077628">
    <property type="component" value="Unassembled WGS sequence"/>
</dbReference>
<comment type="caution">
    <text evidence="2">The sequence shown here is derived from an EMBL/GenBank/DDBJ whole genome shotgun (WGS) entry which is preliminary data.</text>
</comment>
<evidence type="ECO:0008006" key="4">
    <source>
        <dbReference type="Google" id="ProtNLM"/>
    </source>
</evidence>
<evidence type="ECO:0000256" key="1">
    <source>
        <dbReference type="SAM" id="SignalP"/>
    </source>
</evidence>
<keyword evidence="3" id="KW-1185">Reference proteome</keyword>
<keyword evidence="1" id="KW-0732">Signal</keyword>
<evidence type="ECO:0000313" key="3">
    <source>
        <dbReference type="Proteomes" id="UP000077628"/>
    </source>
</evidence>
<feature type="chain" id="PRO_5008070270" description="IPTL-CTERM protein sorting domain-containing protein" evidence="1">
    <location>
        <begin position="46"/>
        <end position="287"/>
    </location>
</feature>
<protein>
    <recommendedName>
        <fullName evidence="4">IPTL-CTERM protein sorting domain-containing protein</fullName>
    </recommendedName>
</protein>
<gene>
    <name evidence="2" type="ORF">A1355_16655</name>
</gene>
<organism evidence="2 3">
    <name type="scientific">Methylomonas koyamae</name>
    <dbReference type="NCBI Taxonomy" id="702114"/>
    <lineage>
        <taxon>Bacteria</taxon>
        <taxon>Pseudomonadati</taxon>
        <taxon>Pseudomonadota</taxon>
        <taxon>Gammaproteobacteria</taxon>
        <taxon>Methylococcales</taxon>
        <taxon>Methylococcaceae</taxon>
        <taxon>Methylomonas</taxon>
    </lineage>
</organism>